<dbReference type="AlphaFoldDB" id="A0A2H1VBE7"/>
<dbReference type="EMBL" id="ODYU01001650">
    <property type="protein sequence ID" value="SOQ38170.1"/>
    <property type="molecule type" value="Genomic_DNA"/>
</dbReference>
<organism evidence="1">
    <name type="scientific">Spodoptera frugiperda</name>
    <name type="common">Fall armyworm</name>
    <dbReference type="NCBI Taxonomy" id="7108"/>
    <lineage>
        <taxon>Eukaryota</taxon>
        <taxon>Metazoa</taxon>
        <taxon>Ecdysozoa</taxon>
        <taxon>Arthropoda</taxon>
        <taxon>Hexapoda</taxon>
        <taxon>Insecta</taxon>
        <taxon>Pterygota</taxon>
        <taxon>Neoptera</taxon>
        <taxon>Endopterygota</taxon>
        <taxon>Lepidoptera</taxon>
        <taxon>Glossata</taxon>
        <taxon>Ditrysia</taxon>
        <taxon>Noctuoidea</taxon>
        <taxon>Noctuidae</taxon>
        <taxon>Amphipyrinae</taxon>
        <taxon>Spodoptera</taxon>
    </lineage>
</organism>
<reference evidence="1" key="1">
    <citation type="submission" date="2016-07" db="EMBL/GenBank/DDBJ databases">
        <authorList>
            <person name="Bretaudeau A."/>
        </authorList>
    </citation>
    <scope>NUCLEOTIDE SEQUENCE</scope>
    <source>
        <strain evidence="1">Rice</strain>
        <tissue evidence="1">Whole body</tissue>
    </source>
</reference>
<sequence>MSPFRFCSFERWCQLRLAKSVQNAHATQAIRPPQMGPSRAVDYLASLSGLRLEKQFIFIYLTPRSERTICGSHKELFRAEIEPATYCSAASCSATATTVQSIISIVVLYIPIYLMEMNKMS</sequence>
<evidence type="ECO:0000313" key="1">
    <source>
        <dbReference type="EMBL" id="SOQ38170.1"/>
    </source>
</evidence>
<gene>
    <name evidence="1" type="ORF">SFRICE_019058</name>
</gene>
<proteinExistence type="predicted"/>
<accession>A0A2H1VBE7</accession>
<name>A0A2H1VBE7_SPOFR</name>
<protein>
    <submittedName>
        <fullName evidence="1">SFRICE_019058</fullName>
    </submittedName>
</protein>